<protein>
    <submittedName>
        <fullName evidence="7">DUF202 domain-containing protein</fullName>
    </submittedName>
</protein>
<keyword evidence="8" id="KW-1185">Reference proteome</keyword>
<dbReference type="EMBL" id="CP119108">
    <property type="protein sequence ID" value="WEG09016.1"/>
    <property type="molecule type" value="Genomic_DNA"/>
</dbReference>
<proteinExistence type="predicted"/>
<keyword evidence="3 5" id="KW-1133">Transmembrane helix</keyword>
<reference evidence="7 8" key="1">
    <citation type="submission" date="2023-03" db="EMBL/GenBank/DDBJ databases">
        <title>Genome sequence of Microbacterium sp. KACC 23027.</title>
        <authorList>
            <person name="Kim S."/>
            <person name="Heo J."/>
            <person name="Kwon S.-W."/>
        </authorList>
    </citation>
    <scope>NUCLEOTIDE SEQUENCE [LARGE SCALE GENOMIC DNA]</scope>
    <source>
        <strain evidence="7 8">KACC 23027</strain>
    </source>
</reference>
<accession>A0ABY8C1U2</accession>
<evidence type="ECO:0000259" key="6">
    <source>
        <dbReference type="Pfam" id="PF02656"/>
    </source>
</evidence>
<evidence type="ECO:0000313" key="7">
    <source>
        <dbReference type="EMBL" id="WEG09016.1"/>
    </source>
</evidence>
<keyword evidence="4 5" id="KW-0472">Membrane</keyword>
<evidence type="ECO:0000313" key="8">
    <source>
        <dbReference type="Proteomes" id="UP001214553"/>
    </source>
</evidence>
<evidence type="ECO:0000256" key="3">
    <source>
        <dbReference type="ARBA" id="ARBA00022989"/>
    </source>
</evidence>
<organism evidence="7 8">
    <name type="scientific">Microbacterium horticulturae</name>
    <dbReference type="NCBI Taxonomy" id="3028316"/>
    <lineage>
        <taxon>Bacteria</taxon>
        <taxon>Bacillati</taxon>
        <taxon>Actinomycetota</taxon>
        <taxon>Actinomycetes</taxon>
        <taxon>Micrococcales</taxon>
        <taxon>Microbacteriaceae</taxon>
        <taxon>Microbacterium</taxon>
    </lineage>
</organism>
<dbReference type="InterPro" id="IPR003807">
    <property type="entry name" value="DUF202"/>
</dbReference>
<evidence type="ECO:0000256" key="4">
    <source>
        <dbReference type="ARBA" id="ARBA00023136"/>
    </source>
</evidence>
<sequence>MTAPGPVDVGLQIERTTLSWRRTGLSVAVGSLVAMRLLPELLGGLAWAIPGAVGVVASLWMWWMSRRRHHAFVERAAASGTPRVGGAAPLCAIAVGTTLIGLFGVGLAALVG</sequence>
<dbReference type="Proteomes" id="UP001214553">
    <property type="component" value="Chromosome"/>
</dbReference>
<dbReference type="RefSeq" id="WP_275278340.1">
    <property type="nucleotide sequence ID" value="NZ_CP119108.1"/>
</dbReference>
<dbReference type="Pfam" id="PF02656">
    <property type="entry name" value="DUF202"/>
    <property type="match status" value="1"/>
</dbReference>
<evidence type="ECO:0000256" key="1">
    <source>
        <dbReference type="ARBA" id="ARBA00004127"/>
    </source>
</evidence>
<gene>
    <name evidence="7" type="ORF">PU630_00190</name>
</gene>
<evidence type="ECO:0000256" key="5">
    <source>
        <dbReference type="SAM" id="Phobius"/>
    </source>
</evidence>
<feature type="domain" description="DUF202" evidence="6">
    <location>
        <begin position="8"/>
        <end position="71"/>
    </location>
</feature>
<keyword evidence="2 5" id="KW-0812">Transmembrane</keyword>
<feature type="transmembrane region" description="Helical" evidence="5">
    <location>
        <begin position="84"/>
        <end position="111"/>
    </location>
</feature>
<name>A0ABY8C1U2_9MICO</name>
<feature type="transmembrane region" description="Helical" evidence="5">
    <location>
        <begin position="41"/>
        <end position="63"/>
    </location>
</feature>
<comment type="subcellular location">
    <subcellularLocation>
        <location evidence="1">Endomembrane system</location>
        <topology evidence="1">Multi-pass membrane protein</topology>
    </subcellularLocation>
</comment>
<evidence type="ECO:0000256" key="2">
    <source>
        <dbReference type="ARBA" id="ARBA00022692"/>
    </source>
</evidence>